<organism evidence="1 2">
    <name type="scientific">Araneus ventricosus</name>
    <name type="common">Orbweaver spider</name>
    <name type="synonym">Epeira ventricosa</name>
    <dbReference type="NCBI Taxonomy" id="182803"/>
    <lineage>
        <taxon>Eukaryota</taxon>
        <taxon>Metazoa</taxon>
        <taxon>Ecdysozoa</taxon>
        <taxon>Arthropoda</taxon>
        <taxon>Chelicerata</taxon>
        <taxon>Arachnida</taxon>
        <taxon>Araneae</taxon>
        <taxon>Araneomorphae</taxon>
        <taxon>Entelegynae</taxon>
        <taxon>Araneoidea</taxon>
        <taxon>Araneidae</taxon>
        <taxon>Araneus</taxon>
    </lineage>
</organism>
<dbReference type="AlphaFoldDB" id="A0A4Y2SXG3"/>
<evidence type="ECO:0000313" key="1">
    <source>
        <dbReference type="EMBL" id="GBN93044.1"/>
    </source>
</evidence>
<dbReference type="Proteomes" id="UP000499080">
    <property type="component" value="Unassembled WGS sequence"/>
</dbReference>
<evidence type="ECO:0000313" key="2">
    <source>
        <dbReference type="Proteomes" id="UP000499080"/>
    </source>
</evidence>
<sequence>MHPLARITALSRLGIDSTNFAVSELDMESHSCICSAPSYCDVYKSVSTFGQGKFLLSSGLDARLRTQRYQAPILALPQWRPGRTRNTYFQSHY</sequence>
<name>A0A4Y2SXG3_ARAVE</name>
<proteinExistence type="predicted"/>
<comment type="caution">
    <text evidence="1">The sequence shown here is derived from an EMBL/GenBank/DDBJ whole genome shotgun (WGS) entry which is preliminary data.</text>
</comment>
<keyword evidence="2" id="KW-1185">Reference proteome</keyword>
<dbReference type="EMBL" id="BGPR01024742">
    <property type="protein sequence ID" value="GBN93044.1"/>
    <property type="molecule type" value="Genomic_DNA"/>
</dbReference>
<reference evidence="1 2" key="1">
    <citation type="journal article" date="2019" name="Sci. Rep.">
        <title>Orb-weaving spider Araneus ventricosus genome elucidates the spidroin gene catalogue.</title>
        <authorList>
            <person name="Kono N."/>
            <person name="Nakamura H."/>
            <person name="Ohtoshi R."/>
            <person name="Moran D.A.P."/>
            <person name="Shinohara A."/>
            <person name="Yoshida Y."/>
            <person name="Fujiwara M."/>
            <person name="Mori M."/>
            <person name="Tomita M."/>
            <person name="Arakawa K."/>
        </authorList>
    </citation>
    <scope>NUCLEOTIDE SEQUENCE [LARGE SCALE GENOMIC DNA]</scope>
</reference>
<gene>
    <name evidence="1" type="ORF">AVEN_58811_1</name>
</gene>
<accession>A0A4Y2SXG3</accession>
<protein>
    <submittedName>
        <fullName evidence="1">Uncharacterized protein</fullName>
    </submittedName>
</protein>